<evidence type="ECO:0000313" key="1">
    <source>
        <dbReference type="EMBL" id="SDI43494.1"/>
    </source>
</evidence>
<proteinExistence type="predicted"/>
<protein>
    <submittedName>
        <fullName evidence="1">Excreted virulence factor EspC, type VII ESX diderm</fullName>
    </submittedName>
</protein>
<name>A0A1G8KJC0_9NOCA</name>
<dbReference type="RefSeq" id="WP_072738144.1">
    <property type="nucleotide sequence ID" value="NZ_CP048813.1"/>
</dbReference>
<accession>A0A1G8KJC0</accession>
<evidence type="ECO:0000313" key="2">
    <source>
        <dbReference type="Proteomes" id="UP000183263"/>
    </source>
</evidence>
<dbReference type="GO" id="GO:0009306">
    <property type="term" value="P:protein secretion"/>
    <property type="evidence" value="ECO:0007669"/>
    <property type="project" value="InterPro"/>
</dbReference>
<organism evidence="1 2">
    <name type="scientific">Rhodococcus triatomae</name>
    <dbReference type="NCBI Taxonomy" id="300028"/>
    <lineage>
        <taxon>Bacteria</taxon>
        <taxon>Bacillati</taxon>
        <taxon>Actinomycetota</taxon>
        <taxon>Actinomycetes</taxon>
        <taxon>Mycobacteriales</taxon>
        <taxon>Nocardiaceae</taxon>
        <taxon>Rhodococcus</taxon>
    </lineage>
</organism>
<keyword evidence="2" id="KW-1185">Reference proteome</keyword>
<gene>
    <name evidence="1" type="ORF">SAMN05444695_107162</name>
</gene>
<dbReference type="EMBL" id="FNDN01000007">
    <property type="protein sequence ID" value="SDI43494.1"/>
    <property type="molecule type" value="Genomic_DNA"/>
</dbReference>
<sequence>MSDVTVETAGIRQFGASAAQSAEQITSAAGIDLAANLAALAPVLGPIGADFLASFATAQANHAKAVAELAAHYVATSSAAFSTADEYDGTDSGTADTFGGIGAGGLR</sequence>
<dbReference type="Pfam" id="PF10824">
    <property type="entry name" value="T7SS_ESX_EspC"/>
    <property type="match status" value="1"/>
</dbReference>
<dbReference type="AlphaFoldDB" id="A0A1G8KJC0"/>
<dbReference type="Proteomes" id="UP000183263">
    <property type="component" value="Unassembled WGS sequence"/>
</dbReference>
<reference evidence="1 2" key="1">
    <citation type="submission" date="2016-10" db="EMBL/GenBank/DDBJ databases">
        <authorList>
            <person name="de Groot N.N."/>
        </authorList>
    </citation>
    <scope>NUCLEOTIDE SEQUENCE [LARGE SCALE GENOMIC DNA]</scope>
    <source>
        <strain evidence="1 2">DSM 44892</strain>
    </source>
</reference>
<dbReference type="InterPro" id="IPR022536">
    <property type="entry name" value="EspC"/>
</dbReference>
<dbReference type="OrthoDB" id="4382075at2"/>